<keyword evidence="3" id="KW-1185">Reference proteome</keyword>
<sequence length="114" mass="12670">MVWSLLTVDYVQERKNPLTATSINEALGTPNPPEDGEAQDMEENGYWLVDTLVMEEHRASSHWGVTWTGIHGVQGDLKHFSPGTGTPQEQRGGDYLILHLWRGLGGSIDLGDKR</sequence>
<name>A0ABS8TBY3_DATST</name>
<reference evidence="2 3" key="1">
    <citation type="journal article" date="2021" name="BMC Genomics">
        <title>Datura genome reveals duplications of psychoactive alkaloid biosynthetic genes and high mutation rate following tissue culture.</title>
        <authorList>
            <person name="Rajewski A."/>
            <person name="Carter-House D."/>
            <person name="Stajich J."/>
            <person name="Litt A."/>
        </authorList>
    </citation>
    <scope>NUCLEOTIDE SEQUENCE [LARGE SCALE GENOMIC DNA]</scope>
    <source>
        <strain evidence="2">AR-01</strain>
    </source>
</reference>
<organism evidence="2 3">
    <name type="scientific">Datura stramonium</name>
    <name type="common">Jimsonweed</name>
    <name type="synonym">Common thornapple</name>
    <dbReference type="NCBI Taxonomy" id="4076"/>
    <lineage>
        <taxon>Eukaryota</taxon>
        <taxon>Viridiplantae</taxon>
        <taxon>Streptophyta</taxon>
        <taxon>Embryophyta</taxon>
        <taxon>Tracheophyta</taxon>
        <taxon>Spermatophyta</taxon>
        <taxon>Magnoliopsida</taxon>
        <taxon>eudicotyledons</taxon>
        <taxon>Gunneridae</taxon>
        <taxon>Pentapetalae</taxon>
        <taxon>asterids</taxon>
        <taxon>lamiids</taxon>
        <taxon>Solanales</taxon>
        <taxon>Solanaceae</taxon>
        <taxon>Solanoideae</taxon>
        <taxon>Datureae</taxon>
        <taxon>Datura</taxon>
    </lineage>
</organism>
<dbReference type="EMBL" id="JACEIK010001333">
    <property type="protein sequence ID" value="MCD7468430.1"/>
    <property type="molecule type" value="Genomic_DNA"/>
</dbReference>
<evidence type="ECO:0000256" key="1">
    <source>
        <dbReference type="SAM" id="MobiDB-lite"/>
    </source>
</evidence>
<proteinExistence type="predicted"/>
<feature type="region of interest" description="Disordered" evidence="1">
    <location>
        <begin position="19"/>
        <end position="41"/>
    </location>
</feature>
<dbReference type="Proteomes" id="UP000823775">
    <property type="component" value="Unassembled WGS sequence"/>
</dbReference>
<gene>
    <name evidence="2" type="ORF">HAX54_006608</name>
</gene>
<accession>A0ABS8TBY3</accession>
<comment type="caution">
    <text evidence="2">The sequence shown here is derived from an EMBL/GenBank/DDBJ whole genome shotgun (WGS) entry which is preliminary data.</text>
</comment>
<evidence type="ECO:0000313" key="2">
    <source>
        <dbReference type="EMBL" id="MCD7468430.1"/>
    </source>
</evidence>
<evidence type="ECO:0000313" key="3">
    <source>
        <dbReference type="Proteomes" id="UP000823775"/>
    </source>
</evidence>
<protein>
    <submittedName>
        <fullName evidence="2">Uncharacterized protein</fullName>
    </submittedName>
</protein>